<dbReference type="Proteomes" id="UP000789759">
    <property type="component" value="Unassembled WGS sequence"/>
</dbReference>
<evidence type="ECO:0000256" key="1">
    <source>
        <dbReference type="SAM" id="MobiDB-lite"/>
    </source>
</evidence>
<dbReference type="OrthoDB" id="2453967at2759"/>
<evidence type="ECO:0000313" key="2">
    <source>
        <dbReference type="EMBL" id="CAG8839291.1"/>
    </source>
</evidence>
<gene>
    <name evidence="2" type="ORF">CPELLU_LOCUS21836</name>
</gene>
<comment type="caution">
    <text evidence="2">The sequence shown here is derived from an EMBL/GenBank/DDBJ whole genome shotgun (WGS) entry which is preliminary data.</text>
</comment>
<evidence type="ECO:0000313" key="3">
    <source>
        <dbReference type="Proteomes" id="UP000789759"/>
    </source>
</evidence>
<dbReference type="EMBL" id="CAJVQA010086735">
    <property type="protein sequence ID" value="CAG8839291.1"/>
    <property type="molecule type" value="Genomic_DNA"/>
</dbReference>
<keyword evidence="3" id="KW-1185">Reference proteome</keyword>
<feature type="compositionally biased region" description="Basic and acidic residues" evidence="1">
    <location>
        <begin position="19"/>
        <end position="31"/>
    </location>
</feature>
<feature type="non-terminal residue" evidence="2">
    <location>
        <position position="156"/>
    </location>
</feature>
<dbReference type="AlphaFoldDB" id="A0A9N9KK16"/>
<accession>A0A9N9KK16</accession>
<organism evidence="2 3">
    <name type="scientific">Cetraspora pellucida</name>
    <dbReference type="NCBI Taxonomy" id="1433469"/>
    <lineage>
        <taxon>Eukaryota</taxon>
        <taxon>Fungi</taxon>
        <taxon>Fungi incertae sedis</taxon>
        <taxon>Mucoromycota</taxon>
        <taxon>Glomeromycotina</taxon>
        <taxon>Glomeromycetes</taxon>
        <taxon>Diversisporales</taxon>
        <taxon>Gigasporaceae</taxon>
        <taxon>Cetraspora</taxon>
    </lineage>
</organism>
<feature type="compositionally biased region" description="Polar residues" evidence="1">
    <location>
        <begin position="1"/>
        <end position="15"/>
    </location>
</feature>
<sequence>MDNRFNQLEQINWVNTEGRPGDNRHTDENQAHDTSPAMMSPATDARDELHQGNYPPTPILNNILTNATPMQIMNDLSNLRDNENQKQSNKPSLSRKGGHKFPAIDYSTVKQMPVVEGFSNPLATKIESIRLWWVTNWTEGQKIIEMLAHKPNLTTR</sequence>
<protein>
    <submittedName>
        <fullName evidence="2">936_t:CDS:1</fullName>
    </submittedName>
</protein>
<reference evidence="2" key="1">
    <citation type="submission" date="2021-06" db="EMBL/GenBank/DDBJ databases">
        <authorList>
            <person name="Kallberg Y."/>
            <person name="Tangrot J."/>
            <person name="Rosling A."/>
        </authorList>
    </citation>
    <scope>NUCLEOTIDE SEQUENCE</scope>
    <source>
        <strain evidence="2">FL966</strain>
    </source>
</reference>
<name>A0A9N9KK16_9GLOM</name>
<feature type="region of interest" description="Disordered" evidence="1">
    <location>
        <begin position="81"/>
        <end position="100"/>
    </location>
</feature>
<proteinExistence type="predicted"/>
<feature type="region of interest" description="Disordered" evidence="1">
    <location>
        <begin position="1"/>
        <end position="41"/>
    </location>
</feature>